<keyword evidence="3" id="KW-1185">Reference proteome</keyword>
<evidence type="ECO:0000259" key="1">
    <source>
        <dbReference type="PROSITE" id="PS51186"/>
    </source>
</evidence>
<comment type="caution">
    <text evidence="2">The sequence shown here is derived from an EMBL/GenBank/DDBJ whole genome shotgun (WGS) entry which is preliminary data.</text>
</comment>
<dbReference type="SUPFAM" id="SSF55729">
    <property type="entry name" value="Acyl-CoA N-acyltransferases (Nat)"/>
    <property type="match status" value="1"/>
</dbReference>
<dbReference type="Pfam" id="PF00583">
    <property type="entry name" value="Acetyltransf_1"/>
    <property type="match status" value="1"/>
</dbReference>
<protein>
    <submittedName>
        <fullName evidence="2">GNAT family N-acetyltransferase</fullName>
    </submittedName>
</protein>
<feature type="domain" description="N-acetyltransferase" evidence="1">
    <location>
        <begin position="14"/>
        <end position="162"/>
    </location>
</feature>
<reference evidence="3" key="1">
    <citation type="submission" date="2016-10" db="EMBL/GenBank/DDBJ databases">
        <title>Frankia sp. NRRL B-16386 Genome sequencing.</title>
        <authorList>
            <person name="Ghodhbane-Gtari F."/>
            <person name="Swanson E."/>
            <person name="Gueddou A."/>
            <person name="Hezbri K."/>
            <person name="Ktari K."/>
            <person name="Nouioui I."/>
            <person name="Morris K."/>
            <person name="Simpson S."/>
            <person name="Abebe-Akele F."/>
            <person name="Thomas K."/>
            <person name="Gtari M."/>
            <person name="Tisa L.S."/>
        </authorList>
    </citation>
    <scope>NUCLEOTIDE SEQUENCE [LARGE SCALE GENOMIC DNA]</scope>
    <source>
        <strain evidence="3">NRRL B-16386</strain>
    </source>
</reference>
<organism evidence="2 3">
    <name type="scientific">Pseudofrankia asymbiotica</name>
    <dbReference type="NCBI Taxonomy" id="1834516"/>
    <lineage>
        <taxon>Bacteria</taxon>
        <taxon>Bacillati</taxon>
        <taxon>Actinomycetota</taxon>
        <taxon>Actinomycetes</taxon>
        <taxon>Frankiales</taxon>
        <taxon>Frankiaceae</taxon>
        <taxon>Pseudofrankia</taxon>
    </lineage>
</organism>
<evidence type="ECO:0000313" key="3">
    <source>
        <dbReference type="Proteomes" id="UP000188929"/>
    </source>
</evidence>
<dbReference type="InterPro" id="IPR016181">
    <property type="entry name" value="Acyl_CoA_acyltransferase"/>
</dbReference>
<name>A0A1V2IBZ0_9ACTN</name>
<dbReference type="EMBL" id="MOMC01000027">
    <property type="protein sequence ID" value="ONH30399.1"/>
    <property type="molecule type" value="Genomic_DNA"/>
</dbReference>
<dbReference type="STRING" id="1834516.BL253_14365"/>
<dbReference type="GO" id="GO:0016747">
    <property type="term" value="F:acyltransferase activity, transferring groups other than amino-acyl groups"/>
    <property type="evidence" value="ECO:0007669"/>
    <property type="project" value="InterPro"/>
</dbReference>
<keyword evidence="2" id="KW-0808">Transferase</keyword>
<evidence type="ECO:0000313" key="2">
    <source>
        <dbReference type="EMBL" id="ONH30399.1"/>
    </source>
</evidence>
<dbReference type="AlphaFoldDB" id="A0A1V2IBZ0"/>
<dbReference type="PROSITE" id="PS51186">
    <property type="entry name" value="GNAT"/>
    <property type="match status" value="1"/>
</dbReference>
<dbReference type="CDD" id="cd04301">
    <property type="entry name" value="NAT_SF"/>
    <property type="match status" value="1"/>
</dbReference>
<dbReference type="InterPro" id="IPR000182">
    <property type="entry name" value="GNAT_dom"/>
</dbReference>
<proteinExistence type="predicted"/>
<gene>
    <name evidence="2" type="ORF">BL253_14365</name>
</gene>
<dbReference type="Proteomes" id="UP000188929">
    <property type="component" value="Unassembled WGS sequence"/>
</dbReference>
<accession>A0A1V2IBZ0</accession>
<dbReference type="Gene3D" id="3.40.630.30">
    <property type="match status" value="1"/>
</dbReference>
<sequence length="162" mass="17935">MTSPDQLRAGRAAPRLTLAATDDEALVRTTIVRVGAPYRWPSATWSDMAWADWFADPRRQSFLVRADGDVAGILETTVHPPWEVEIVSFGLVPEYVATGIGGHALTLAVRLAWNLDHPTLNGVQRVWLHTSTLDHPNALANYRARGFRPYRTQTRGHVPSSG</sequence>